<feature type="compositionally biased region" description="Polar residues" evidence="4">
    <location>
        <begin position="1"/>
        <end position="16"/>
    </location>
</feature>
<dbReference type="Pfam" id="PF00856">
    <property type="entry name" value="SET"/>
    <property type="match status" value="1"/>
</dbReference>
<name>F0XQ49_GROCL</name>
<feature type="compositionally biased region" description="Polar residues" evidence="4">
    <location>
        <begin position="183"/>
        <end position="192"/>
    </location>
</feature>
<keyword evidence="3" id="KW-0862">Zinc</keyword>
<protein>
    <submittedName>
        <fullName evidence="6">Mynd domain containing protein</fullName>
    </submittedName>
</protein>
<evidence type="ECO:0000256" key="4">
    <source>
        <dbReference type="SAM" id="MobiDB-lite"/>
    </source>
</evidence>
<feature type="region of interest" description="Disordered" evidence="4">
    <location>
        <begin position="1"/>
        <end position="21"/>
    </location>
</feature>
<sequence>MSISSGPGQRPANSRRASLLDRRQQLTESLDDAPYDMMLYLRRAAVYADMGYPDLAAGDAYRALLLTDEANDESFEYHEQAVEALDAYVGEQLPEVLEKYAIGTQTTRQNCSREELVAAAAVRCYQLLSRSLLQCGCLRSANSFCERGLAAAAGPEDERLLRKTQVSIQTAARKRMPRRRGSDGSNETQTISPADLPDRGIVRRELYPWNTHEPDRTSAEAVAFLNKQLAAVAPKCTVRATELPVLADNGNKRASDAATCWQLGVFATEPIAAGEAVLREYSLLTANNRHKESVCDACSSELPELDASSNGGPVGCPECDDTVFCDAFCLEQAQARYHPAVCDKDVDAIAKDPDDARDADDALYVLLLARLLAMATHQERHPLDIDEVIYIWGDFAAVQDGDAADDEADDHDHDHDDDVVPRGTLPFSFDVNIATPLHMLEKMDLDVFAELARYDVWVLNTLYAKFRGTASARKSRRDGRPDVAAVHPLWCLANHDCDPNVTWEWGGRMVLSARQERVLGPRPGGIAAGDEILSHYCDVDLPVQQRREWASGSLGGWCMCGRCRAEAASSGETV</sequence>
<dbReference type="HOGENOM" id="CLU_021696_0_0_1"/>
<dbReference type="InterPro" id="IPR001214">
    <property type="entry name" value="SET_dom"/>
</dbReference>
<dbReference type="GO" id="GO:0005634">
    <property type="term" value="C:nucleus"/>
    <property type="evidence" value="ECO:0007669"/>
    <property type="project" value="TreeGrafter"/>
</dbReference>
<feature type="region of interest" description="Disordered" evidence="4">
    <location>
        <begin position="171"/>
        <end position="195"/>
    </location>
</feature>
<dbReference type="InterPro" id="IPR046341">
    <property type="entry name" value="SET_dom_sf"/>
</dbReference>
<evidence type="ECO:0000256" key="1">
    <source>
        <dbReference type="ARBA" id="ARBA00022723"/>
    </source>
</evidence>
<evidence type="ECO:0000313" key="7">
    <source>
        <dbReference type="Proteomes" id="UP000007796"/>
    </source>
</evidence>
<dbReference type="GO" id="GO:0008270">
    <property type="term" value="F:zinc ion binding"/>
    <property type="evidence" value="ECO:0007669"/>
    <property type="project" value="UniProtKB-KW"/>
</dbReference>
<dbReference type="Gene3D" id="2.170.270.10">
    <property type="entry name" value="SET domain"/>
    <property type="match status" value="1"/>
</dbReference>
<dbReference type="SUPFAM" id="SSF82199">
    <property type="entry name" value="SET domain"/>
    <property type="match status" value="1"/>
</dbReference>
<feature type="domain" description="SET" evidence="5">
    <location>
        <begin position="234"/>
        <end position="537"/>
    </location>
</feature>
<dbReference type="STRING" id="655863.F0XQ49"/>
<dbReference type="InParanoid" id="F0XQ49"/>
<dbReference type="PANTHER" id="PTHR12197:SF273">
    <property type="entry name" value="MYND-TYPE ZINC FINGER PROTEIN SAMB"/>
    <property type="match status" value="1"/>
</dbReference>
<gene>
    <name evidence="6" type="ORF">CMQ_7237</name>
</gene>
<dbReference type="OrthoDB" id="438641at2759"/>
<dbReference type="PANTHER" id="PTHR12197">
    <property type="entry name" value="HISTONE-LYSINE N-METHYLTRANSFERASE SMYD"/>
    <property type="match status" value="1"/>
</dbReference>
<evidence type="ECO:0000259" key="5">
    <source>
        <dbReference type="PROSITE" id="PS50280"/>
    </source>
</evidence>
<keyword evidence="1" id="KW-0479">Metal-binding</keyword>
<dbReference type="PROSITE" id="PS50280">
    <property type="entry name" value="SET"/>
    <property type="match status" value="1"/>
</dbReference>
<dbReference type="InterPro" id="IPR002893">
    <property type="entry name" value="Znf_MYND"/>
</dbReference>
<organism evidence="7">
    <name type="scientific">Grosmannia clavigera (strain kw1407 / UAMH 11150)</name>
    <name type="common">Blue stain fungus</name>
    <name type="synonym">Graphiocladiella clavigera</name>
    <dbReference type="NCBI Taxonomy" id="655863"/>
    <lineage>
        <taxon>Eukaryota</taxon>
        <taxon>Fungi</taxon>
        <taxon>Dikarya</taxon>
        <taxon>Ascomycota</taxon>
        <taxon>Pezizomycotina</taxon>
        <taxon>Sordariomycetes</taxon>
        <taxon>Sordariomycetidae</taxon>
        <taxon>Ophiostomatales</taxon>
        <taxon>Ophiostomataceae</taxon>
        <taxon>Leptographium</taxon>
    </lineage>
</organism>
<dbReference type="EMBL" id="GL629801">
    <property type="protein sequence ID" value="EFX00235.1"/>
    <property type="molecule type" value="Genomic_DNA"/>
</dbReference>
<dbReference type="PROSITE" id="PS01360">
    <property type="entry name" value="ZF_MYND_1"/>
    <property type="match status" value="1"/>
</dbReference>
<proteinExistence type="predicted"/>
<dbReference type="InterPro" id="IPR050869">
    <property type="entry name" value="H3K4_H4K5_MeTrfase"/>
</dbReference>
<evidence type="ECO:0000256" key="2">
    <source>
        <dbReference type="ARBA" id="ARBA00022771"/>
    </source>
</evidence>
<dbReference type="GeneID" id="25980759"/>
<dbReference type="AlphaFoldDB" id="F0XQ49"/>
<dbReference type="RefSeq" id="XP_014169717.1">
    <property type="nucleotide sequence ID" value="XM_014314242.1"/>
</dbReference>
<keyword evidence="7" id="KW-1185">Reference proteome</keyword>
<evidence type="ECO:0000256" key="3">
    <source>
        <dbReference type="ARBA" id="ARBA00022833"/>
    </source>
</evidence>
<accession>F0XQ49</accession>
<reference evidence="6 7" key="1">
    <citation type="journal article" date="2011" name="Proc. Natl. Acad. Sci. U.S.A.">
        <title>Genome and transcriptome analyses of the mountain pine beetle-fungal symbiont Grosmannia clavigera, a lodgepole pine pathogen.</title>
        <authorList>
            <person name="DiGuistini S."/>
            <person name="Wang Y."/>
            <person name="Liao N.Y."/>
            <person name="Taylor G."/>
            <person name="Tanguay P."/>
            <person name="Feau N."/>
            <person name="Henrissat B."/>
            <person name="Chan S.K."/>
            <person name="Hesse-Orce U."/>
            <person name="Alamouti S.M."/>
            <person name="Tsui C.K.M."/>
            <person name="Docking R.T."/>
            <person name="Levasseur A."/>
            <person name="Haridas S."/>
            <person name="Robertson G."/>
            <person name="Birol I."/>
            <person name="Holt R.A."/>
            <person name="Marra M.A."/>
            <person name="Hamelin R.C."/>
            <person name="Hirst M."/>
            <person name="Jones S.J.M."/>
            <person name="Bohlmann J."/>
            <person name="Breuil C."/>
        </authorList>
    </citation>
    <scope>NUCLEOTIDE SEQUENCE [LARGE SCALE GENOMIC DNA]</scope>
    <source>
        <strain evidence="7">kw1407 / UAMH 11150</strain>
    </source>
</reference>
<dbReference type="Proteomes" id="UP000007796">
    <property type="component" value="Unassembled WGS sequence"/>
</dbReference>
<keyword evidence="2" id="KW-0863">Zinc-finger</keyword>
<dbReference type="eggNOG" id="ENOG502QXAC">
    <property type="taxonomic scope" value="Eukaryota"/>
</dbReference>
<evidence type="ECO:0000313" key="6">
    <source>
        <dbReference type="EMBL" id="EFX00235.1"/>
    </source>
</evidence>